<organism evidence="1 2">
    <name type="scientific">Ascosphaera apis ARSEF 7405</name>
    <dbReference type="NCBI Taxonomy" id="392613"/>
    <lineage>
        <taxon>Eukaryota</taxon>
        <taxon>Fungi</taxon>
        <taxon>Dikarya</taxon>
        <taxon>Ascomycota</taxon>
        <taxon>Pezizomycotina</taxon>
        <taxon>Eurotiomycetes</taxon>
        <taxon>Eurotiomycetidae</taxon>
        <taxon>Onygenales</taxon>
        <taxon>Ascosphaeraceae</taxon>
        <taxon>Ascosphaera</taxon>
    </lineage>
</organism>
<dbReference type="GO" id="GO:0004812">
    <property type="term" value="F:aminoacyl-tRNA ligase activity"/>
    <property type="evidence" value="ECO:0007669"/>
    <property type="project" value="UniProtKB-KW"/>
</dbReference>
<gene>
    <name evidence="1" type="ORF">AAP_01828</name>
</gene>
<evidence type="ECO:0000313" key="2">
    <source>
        <dbReference type="Proteomes" id="UP000242877"/>
    </source>
</evidence>
<keyword evidence="1" id="KW-0030">Aminoacyl-tRNA synthetase</keyword>
<sequence length="190" mass="22911">MAIDDRTRESLELLSSRLHRRNRLSAFRAYNAPRPFSYRRPRIMKERIMRGIIRQELDKRVHPAWNTGKQPLYEILRQMVTMYEMQPKIYLQKSYVLAMVNEEYEHFMATVARGDELLQCALKKAEYDLQMVAWEEQPPINIPGQEKRVHISIRGPKRAKLNNERTSTWRWSRWIEKFSLRGLARRIFGY</sequence>
<dbReference type="AlphaFoldDB" id="A0A168AYM1"/>
<keyword evidence="2" id="KW-1185">Reference proteome</keyword>
<keyword evidence="1" id="KW-0436">Ligase</keyword>
<proteinExistence type="predicted"/>
<comment type="caution">
    <text evidence="1">The sequence shown here is derived from an EMBL/GenBank/DDBJ whole genome shotgun (WGS) entry which is preliminary data.</text>
</comment>
<reference evidence="1 2" key="1">
    <citation type="journal article" date="2016" name="Genome Biol. Evol.">
        <title>Divergent and convergent evolution of fungal pathogenicity.</title>
        <authorList>
            <person name="Shang Y."/>
            <person name="Xiao G."/>
            <person name="Zheng P."/>
            <person name="Cen K."/>
            <person name="Zhan S."/>
            <person name="Wang C."/>
        </authorList>
    </citation>
    <scope>NUCLEOTIDE SEQUENCE [LARGE SCALE GENOMIC DNA]</scope>
    <source>
        <strain evidence="1 2">ARSEF 7405</strain>
    </source>
</reference>
<dbReference type="Proteomes" id="UP000242877">
    <property type="component" value="Unassembled WGS sequence"/>
</dbReference>
<dbReference type="EMBL" id="AZGZ01000006">
    <property type="protein sequence ID" value="KZZ94528.1"/>
    <property type="molecule type" value="Genomic_DNA"/>
</dbReference>
<name>A0A168AYM1_9EURO</name>
<accession>A0A168AYM1</accession>
<dbReference type="VEuPathDB" id="FungiDB:AAP_01828"/>
<protein>
    <submittedName>
        <fullName evidence="1">Alanyl-tRNA synthetase, class IIc</fullName>
    </submittedName>
</protein>
<evidence type="ECO:0000313" key="1">
    <source>
        <dbReference type="EMBL" id="KZZ94528.1"/>
    </source>
</evidence>